<feature type="region of interest" description="Disordered" evidence="1">
    <location>
        <begin position="217"/>
        <end position="238"/>
    </location>
</feature>
<feature type="region of interest" description="Disordered" evidence="1">
    <location>
        <begin position="418"/>
        <end position="446"/>
    </location>
</feature>
<feature type="compositionally biased region" description="Basic and acidic residues" evidence="1">
    <location>
        <begin position="35"/>
        <end position="45"/>
    </location>
</feature>
<comment type="caution">
    <text evidence="2">The sequence shown here is derived from an EMBL/GenBank/DDBJ whole genome shotgun (WGS) entry which is preliminary data.</text>
</comment>
<keyword evidence="3" id="KW-1185">Reference proteome</keyword>
<proteinExistence type="predicted"/>
<accession>A0ABQ6NBH8</accession>
<sequence>MARSPAARPGGGKSAASLHYGSDPRSILHKTSLSMERERHLERERKERKKKRDGKQMLVYNKWQRELAGMMEGVALRSAGESKPCGVEVWRTAELTRGAEELPPGETSPTTRGSPPLSPGIEMEESFVTQYDPDVSGALPPPSPGSFVDTQWPSGSTPSLVAESKEYGKWATDAALFKASADEFLTPGKKPPPELPRTVRHTTILGDANELATLPALDPRTSQPIPPPLSPSAPVDATMSSPLLLSKSRFHTEQEKDNKLLPPATVSSTNASLLKPEMARGSGAGTAPAPRLSPDKRPGSGKPRLYEMSWPVLTKGGGLEDRERENKIHEARLLHISGKLPLHVLESIADPAPPPHALGPTPLLPRTGGTLEPSFYGRSRNVSPTRLPASHYSLWQANSAEAPIAVGPGLGVMAFELPDPRPPPTLGEETPAPLAAPLGKGAHHDTTASSLAAPLSAAAVVPQSQPFGPDPDKPRLRELGFHDAMQFQGDLTPRTKLHHFRMFPFSTEAHEAAFRLQRFWGRHLAARMRAATMCQKHYRRMRTMREFREYVELVRFAKRAISGGVKRWIKRTRVTQESLIARDMLLEELSKEVGEAMHAQHIVDEKVRYAFTALLWRYRWRRRMKKRRRRRAELEQICAVRMQRGARYFLVRARRARQLDAHIVIKRSFRVYFFRVYKKQLRRVMNCWRSFILRGHIKNIQKSWRGIRGRRRAAKVRQVLTATEGTRGTRELEALNDVLSDVAEVMEAHLGTKAGMAELKTRVKEVKALFKARKKDVPAPDKAANADKEAKAAAAKAAKDAKTAALVAAVLAMYEVGEDGDPTKTDGFVDVGSFKAALGWIKAGEEAIAGEEEADEAARELDVFKNGLLPSNLVVGWVMKREEELRTAPPPDGSKKSGGGKCWGGGLAASVGQEAYVGAARRSMLEKERKRYMLKCLEAYRGGGEKPRVVCEGCLRPFPFHTVAAQRHIQNGGCVMRPSAFLPLAKSDFN</sequence>
<evidence type="ECO:0000256" key="1">
    <source>
        <dbReference type="SAM" id="MobiDB-lite"/>
    </source>
</evidence>
<evidence type="ECO:0000313" key="2">
    <source>
        <dbReference type="EMBL" id="GMI55206.1"/>
    </source>
</evidence>
<name>A0ABQ6NBH8_9STRA</name>
<protein>
    <submittedName>
        <fullName evidence="2">Uncharacterized protein</fullName>
    </submittedName>
</protein>
<gene>
    <name evidence="2" type="ORF">TeGR_g629</name>
</gene>
<feature type="region of interest" description="Disordered" evidence="1">
    <location>
        <begin position="96"/>
        <end position="159"/>
    </location>
</feature>
<dbReference type="Proteomes" id="UP001165060">
    <property type="component" value="Unassembled WGS sequence"/>
</dbReference>
<feature type="region of interest" description="Disordered" evidence="1">
    <location>
        <begin position="1"/>
        <end position="57"/>
    </location>
</feature>
<feature type="compositionally biased region" description="Polar residues" evidence="1">
    <location>
        <begin position="148"/>
        <end position="159"/>
    </location>
</feature>
<feature type="region of interest" description="Disordered" evidence="1">
    <location>
        <begin position="276"/>
        <end position="305"/>
    </location>
</feature>
<reference evidence="2 3" key="1">
    <citation type="journal article" date="2023" name="Commun. Biol.">
        <title>Genome analysis of Parmales, the sister group of diatoms, reveals the evolutionary specialization of diatoms from phago-mixotrophs to photoautotrophs.</title>
        <authorList>
            <person name="Ban H."/>
            <person name="Sato S."/>
            <person name="Yoshikawa S."/>
            <person name="Yamada K."/>
            <person name="Nakamura Y."/>
            <person name="Ichinomiya M."/>
            <person name="Sato N."/>
            <person name="Blanc-Mathieu R."/>
            <person name="Endo H."/>
            <person name="Kuwata A."/>
            <person name="Ogata H."/>
        </authorList>
    </citation>
    <scope>NUCLEOTIDE SEQUENCE [LARGE SCALE GENOMIC DNA]</scope>
</reference>
<evidence type="ECO:0000313" key="3">
    <source>
        <dbReference type="Proteomes" id="UP001165060"/>
    </source>
</evidence>
<dbReference type="EMBL" id="BRYB01006325">
    <property type="protein sequence ID" value="GMI55206.1"/>
    <property type="molecule type" value="Genomic_DNA"/>
</dbReference>
<organism evidence="2 3">
    <name type="scientific">Tetraparma gracilis</name>
    <dbReference type="NCBI Taxonomy" id="2962635"/>
    <lineage>
        <taxon>Eukaryota</taxon>
        <taxon>Sar</taxon>
        <taxon>Stramenopiles</taxon>
        <taxon>Ochrophyta</taxon>
        <taxon>Bolidophyceae</taxon>
        <taxon>Parmales</taxon>
        <taxon>Triparmaceae</taxon>
        <taxon>Tetraparma</taxon>
    </lineage>
</organism>